<organism evidence="2 3">
    <name type="scientific">Brevibacterium jeotgali</name>
    <dbReference type="NCBI Taxonomy" id="1262550"/>
    <lineage>
        <taxon>Bacteria</taxon>
        <taxon>Bacillati</taxon>
        <taxon>Actinomycetota</taxon>
        <taxon>Actinomycetes</taxon>
        <taxon>Micrococcales</taxon>
        <taxon>Brevibacteriaceae</taxon>
        <taxon>Brevibacterium</taxon>
    </lineage>
</organism>
<dbReference type="InterPro" id="IPR042070">
    <property type="entry name" value="PucR_C-HTH_sf"/>
</dbReference>
<evidence type="ECO:0000313" key="3">
    <source>
        <dbReference type="Proteomes" id="UP000234462"/>
    </source>
</evidence>
<dbReference type="OrthoDB" id="3505602at2"/>
<feature type="domain" description="PucR C-terminal helix-turn-helix" evidence="1">
    <location>
        <begin position="337"/>
        <end position="393"/>
    </location>
</feature>
<accession>A0A2H1L6Y1</accession>
<dbReference type="InterPro" id="IPR025736">
    <property type="entry name" value="PucR_C-HTH_dom"/>
</dbReference>
<dbReference type="PANTHER" id="PTHR33744:SF1">
    <property type="entry name" value="DNA-BINDING TRANSCRIPTIONAL ACTIVATOR ADER"/>
    <property type="match status" value="1"/>
</dbReference>
<dbReference type="AlphaFoldDB" id="A0A2H1L6Y1"/>
<evidence type="ECO:0000259" key="1">
    <source>
        <dbReference type="Pfam" id="PF13556"/>
    </source>
</evidence>
<dbReference type="Proteomes" id="UP000234462">
    <property type="component" value="Unassembled WGS sequence"/>
</dbReference>
<reference evidence="3" key="1">
    <citation type="submission" date="2017-03" db="EMBL/GenBank/DDBJ databases">
        <authorList>
            <person name="Monnet C."/>
        </authorList>
    </citation>
    <scope>NUCLEOTIDE SEQUENCE [LARGE SCALE GENOMIC DNA]</scope>
    <source>
        <strain evidence="3">SJ5-8</strain>
    </source>
</reference>
<protein>
    <submittedName>
        <fullName evidence="2">PucR C-terminal helix-turn-helix domain-containing protein</fullName>
    </submittedName>
</protein>
<dbReference type="RefSeq" id="WP_101589585.1">
    <property type="nucleotide sequence ID" value="NZ_FXZM01000011.1"/>
</dbReference>
<dbReference type="Pfam" id="PF13556">
    <property type="entry name" value="HTH_30"/>
    <property type="match status" value="1"/>
</dbReference>
<dbReference type="InterPro" id="IPR051448">
    <property type="entry name" value="CdaR-like_regulators"/>
</dbReference>
<dbReference type="PANTHER" id="PTHR33744">
    <property type="entry name" value="CARBOHYDRATE DIACID REGULATOR"/>
    <property type="match status" value="1"/>
</dbReference>
<evidence type="ECO:0000313" key="2">
    <source>
        <dbReference type="EMBL" id="SMY12651.1"/>
    </source>
</evidence>
<name>A0A2H1L6Y1_9MICO</name>
<gene>
    <name evidence="2" type="ORF">BJEO58_02251</name>
</gene>
<proteinExistence type="predicted"/>
<dbReference type="Gene3D" id="1.10.10.2840">
    <property type="entry name" value="PucR C-terminal helix-turn-helix domain"/>
    <property type="match status" value="1"/>
</dbReference>
<dbReference type="EMBL" id="FXZM01000011">
    <property type="protein sequence ID" value="SMY12651.1"/>
    <property type="molecule type" value="Genomic_DNA"/>
</dbReference>
<keyword evidence="3" id="KW-1185">Reference proteome</keyword>
<sequence length="399" mass="44482">MSQQDAIVDAIEQLAHRIRRSVAVDDADLVHIGHSSHQFGDDDPLRHQTLIERQTPAEIRDHVIAHGLYTARSRFRVPATGRAGFVNDRLGFPLRSSTELVGLMWIILDDHFTDEDLRECDATAAIVEGLLLDRSEEREGAEAHLNRVVALAVSGDADERARGIDALRDFGELPSATIAVLSMSFAHDADTPASVDHMRLLRRVWGQTTATFDTSAFAENTHTQGFGIVWMSGPPRQTDLISLADRVHDRVRSLDSTGGAKLHIGVGDVVEMDRAHVSFAHAEHALLIAIDEDSPRVAWEERPFEAFVTAVIRPHIDEQDLPPRLIDALGRQSDEVLTTLRTYLDTSANAAMTAERLYIHRATVYYRLKQFEDSTGISLADGRNRLIVHLWLLVANRIR</sequence>